<name>A0A3B3H953_ORYLA</name>
<accession>A0A3B3H953</accession>
<evidence type="ECO:0000256" key="1">
    <source>
        <dbReference type="ARBA" id="ARBA00022546"/>
    </source>
</evidence>
<keyword evidence="2" id="KW-0430">Lectin</keyword>
<keyword evidence="6" id="KW-1185">Reference proteome</keyword>
<dbReference type="InterPro" id="IPR000922">
    <property type="entry name" value="Lectin_gal-bd_dom"/>
</dbReference>
<evidence type="ECO:0000256" key="2">
    <source>
        <dbReference type="ARBA" id="ARBA00022734"/>
    </source>
</evidence>
<keyword evidence="1" id="KW-0348">Hemagglutinin</keyword>
<dbReference type="PROSITE" id="PS50228">
    <property type="entry name" value="SUEL_LECTIN"/>
    <property type="match status" value="1"/>
</dbReference>
<dbReference type="Gene3D" id="2.60.120.740">
    <property type="match status" value="1"/>
</dbReference>
<reference evidence="5" key="3">
    <citation type="submission" date="2025-09" db="UniProtKB">
        <authorList>
            <consortium name="Ensembl"/>
        </authorList>
    </citation>
    <scope>IDENTIFICATION</scope>
    <source>
        <strain evidence="5">Hd-rR</strain>
    </source>
</reference>
<evidence type="ECO:0000256" key="3">
    <source>
        <dbReference type="ARBA" id="ARBA00022737"/>
    </source>
</evidence>
<dbReference type="Pfam" id="PF02140">
    <property type="entry name" value="SUEL_Lectin"/>
    <property type="match status" value="1"/>
</dbReference>
<reference evidence="5 6" key="1">
    <citation type="journal article" date="2007" name="Nature">
        <title>The medaka draft genome and insights into vertebrate genome evolution.</title>
        <authorList>
            <person name="Kasahara M."/>
            <person name="Naruse K."/>
            <person name="Sasaki S."/>
            <person name="Nakatani Y."/>
            <person name="Qu W."/>
            <person name="Ahsan B."/>
            <person name="Yamada T."/>
            <person name="Nagayasu Y."/>
            <person name="Doi K."/>
            <person name="Kasai Y."/>
            <person name="Jindo T."/>
            <person name="Kobayashi D."/>
            <person name="Shimada A."/>
            <person name="Toyoda A."/>
            <person name="Kuroki Y."/>
            <person name="Fujiyama A."/>
            <person name="Sasaki T."/>
            <person name="Shimizu A."/>
            <person name="Asakawa S."/>
            <person name="Shimizu N."/>
            <person name="Hashimoto S."/>
            <person name="Yang J."/>
            <person name="Lee Y."/>
            <person name="Matsushima K."/>
            <person name="Sugano S."/>
            <person name="Sakaizumi M."/>
            <person name="Narita T."/>
            <person name="Ohishi K."/>
            <person name="Haga S."/>
            <person name="Ohta F."/>
            <person name="Nomoto H."/>
            <person name="Nogata K."/>
            <person name="Morishita T."/>
            <person name="Endo T."/>
            <person name="Shin-I T."/>
            <person name="Takeda H."/>
            <person name="Morishita S."/>
            <person name="Kohara Y."/>
        </authorList>
    </citation>
    <scope>NUCLEOTIDE SEQUENCE [LARGE SCALE GENOMIC DNA]</scope>
    <source>
        <strain evidence="5 6">Hd-rR</strain>
    </source>
</reference>
<proteinExistence type="predicted"/>
<protein>
    <recommendedName>
        <fullName evidence="4">SUEL-type lectin domain-containing protein</fullName>
    </recommendedName>
</protein>
<evidence type="ECO:0000313" key="5">
    <source>
        <dbReference type="Ensembl" id="ENSORLP00000028464.1"/>
    </source>
</evidence>
<evidence type="ECO:0000313" key="6">
    <source>
        <dbReference type="Proteomes" id="UP000001038"/>
    </source>
</evidence>
<dbReference type="GO" id="GO:0030246">
    <property type="term" value="F:carbohydrate binding"/>
    <property type="evidence" value="ECO:0007669"/>
    <property type="project" value="UniProtKB-KW"/>
</dbReference>
<dbReference type="FunFam" id="2.60.120.740:FF:000003">
    <property type="entry name" value="Protein eva-1 homolog C"/>
    <property type="match status" value="1"/>
</dbReference>
<dbReference type="Proteomes" id="UP000001038">
    <property type="component" value="Chromosome 7"/>
</dbReference>
<feature type="domain" description="SUEL-type lectin" evidence="4">
    <location>
        <begin position="95"/>
        <end position="184"/>
    </location>
</feature>
<organism evidence="5 6">
    <name type="scientific">Oryzias latipes</name>
    <name type="common">Japanese rice fish</name>
    <name type="synonym">Japanese killifish</name>
    <dbReference type="NCBI Taxonomy" id="8090"/>
    <lineage>
        <taxon>Eukaryota</taxon>
        <taxon>Metazoa</taxon>
        <taxon>Chordata</taxon>
        <taxon>Craniata</taxon>
        <taxon>Vertebrata</taxon>
        <taxon>Euteleostomi</taxon>
        <taxon>Actinopterygii</taxon>
        <taxon>Neopterygii</taxon>
        <taxon>Teleostei</taxon>
        <taxon>Neoteleostei</taxon>
        <taxon>Acanthomorphata</taxon>
        <taxon>Ovalentaria</taxon>
        <taxon>Atherinomorphae</taxon>
        <taxon>Beloniformes</taxon>
        <taxon>Adrianichthyidae</taxon>
        <taxon>Oryziinae</taxon>
        <taxon>Oryzias</taxon>
    </lineage>
</organism>
<dbReference type="InterPro" id="IPR043159">
    <property type="entry name" value="Lectin_gal-bd_sf"/>
</dbReference>
<dbReference type="PANTHER" id="PTHR46780">
    <property type="entry name" value="PROTEIN EVA-1"/>
    <property type="match status" value="1"/>
</dbReference>
<dbReference type="GeneTree" id="ENSGT00940000154285"/>
<dbReference type="Ensembl" id="ENSORLT00000040127.1">
    <property type="protein sequence ID" value="ENSORLP00000028464.1"/>
    <property type="gene ID" value="ENSORLG00000029722.1"/>
</dbReference>
<keyword evidence="3" id="KW-0677">Repeat</keyword>
<evidence type="ECO:0000259" key="4">
    <source>
        <dbReference type="PROSITE" id="PS50228"/>
    </source>
</evidence>
<sequence>MISDPSFLHSSSNSFCLFRGHGAAGAYPGHLRVKAGDVLDKWPVCRWATITHPVNLLSQNLHGNFYLLDVRTSDPCVGTYKYLQTNFICLPAKVTCEGSTAQLRCGRGRVIFVYGAYYGRRDRRTCSDGRPQSQVENVNCINPAQEVPQRCNGRHFCSIEASNSVFGDPCYGTYKYLEVAYVCICKFFHVSIKSNLKYQNVYNF</sequence>
<dbReference type="Bgee" id="ENSORLG00000029722">
    <property type="expression patterns" value="Expressed in ovary and 5 other cell types or tissues"/>
</dbReference>
<dbReference type="CDD" id="cd22835">
    <property type="entry name" value="Gal_Rha_Lectin_SML_rpt2"/>
    <property type="match status" value="1"/>
</dbReference>
<reference evidence="5" key="2">
    <citation type="submission" date="2025-08" db="UniProtKB">
        <authorList>
            <consortium name="Ensembl"/>
        </authorList>
    </citation>
    <scope>IDENTIFICATION</scope>
    <source>
        <strain evidence="5">Hd-rR</strain>
    </source>
</reference>
<dbReference type="AlphaFoldDB" id="A0A3B3H953"/>